<dbReference type="EMBL" id="AP025730">
    <property type="protein sequence ID" value="BDI07071.1"/>
    <property type="molecule type" value="Genomic_DNA"/>
</dbReference>
<accession>A0ABN6PPC3</accession>
<dbReference type="SUPFAM" id="SSF55729">
    <property type="entry name" value="Acyl-CoA N-acyltransferases (Nat)"/>
    <property type="match status" value="1"/>
</dbReference>
<dbReference type="PANTHER" id="PTHR31435">
    <property type="entry name" value="PROTEIN NATD1"/>
    <property type="match status" value="1"/>
</dbReference>
<evidence type="ECO:0000313" key="2">
    <source>
        <dbReference type="EMBL" id="BDI07071.1"/>
    </source>
</evidence>
<dbReference type="Pfam" id="PF14542">
    <property type="entry name" value="Acetyltransf_CG"/>
    <property type="match status" value="1"/>
</dbReference>
<organism evidence="2 3">
    <name type="scientific">Sphaerotilus microaerophilus</name>
    <dbReference type="NCBI Taxonomy" id="2914710"/>
    <lineage>
        <taxon>Bacteria</taxon>
        <taxon>Pseudomonadati</taxon>
        <taxon>Pseudomonadota</taxon>
        <taxon>Betaproteobacteria</taxon>
        <taxon>Burkholderiales</taxon>
        <taxon>Sphaerotilaceae</taxon>
        <taxon>Sphaerotilus</taxon>
    </lineage>
</organism>
<protein>
    <submittedName>
        <fullName evidence="2">N-acetyltransferase</fullName>
    </submittedName>
</protein>
<dbReference type="InterPro" id="IPR031165">
    <property type="entry name" value="GNAT_YJDJ"/>
</dbReference>
<reference evidence="2" key="1">
    <citation type="submission" date="2022-04" db="EMBL/GenBank/DDBJ databases">
        <title>Whole genome sequence of Sphaerotilus sp. FB-5.</title>
        <authorList>
            <person name="Takeda M."/>
            <person name="Narihara S."/>
            <person name="Akimoto M."/>
            <person name="Akimoto R."/>
            <person name="Nishiyashiki S."/>
            <person name="Murakami T."/>
        </authorList>
    </citation>
    <scope>NUCLEOTIDE SEQUENCE</scope>
    <source>
        <strain evidence="2">FB-5</strain>
    </source>
</reference>
<evidence type="ECO:0000313" key="3">
    <source>
        <dbReference type="Proteomes" id="UP001057498"/>
    </source>
</evidence>
<dbReference type="InterPro" id="IPR045057">
    <property type="entry name" value="Gcn5-rel_NAT"/>
</dbReference>
<dbReference type="PANTHER" id="PTHR31435:SF9">
    <property type="entry name" value="PROTEIN NATD1"/>
    <property type="match status" value="1"/>
</dbReference>
<sequence>MSQPDPTSPSAPIVVTHRPEAARFEVETDGHLSIATYQLDAERRRVVFDHTGVPAVLQGRGIAAELVRSALAWAEAERLQVVPRCSYVAVYMRRHPETHPLLEPRG</sequence>
<dbReference type="Gene3D" id="3.40.630.30">
    <property type="match status" value="1"/>
</dbReference>
<keyword evidence="3" id="KW-1185">Reference proteome</keyword>
<dbReference type="PROSITE" id="PS51729">
    <property type="entry name" value="GNAT_YJDJ"/>
    <property type="match status" value="1"/>
</dbReference>
<evidence type="ECO:0000259" key="1">
    <source>
        <dbReference type="PROSITE" id="PS51729"/>
    </source>
</evidence>
<dbReference type="Proteomes" id="UP001057498">
    <property type="component" value="Chromosome"/>
</dbReference>
<feature type="domain" description="N-acetyltransferase" evidence="1">
    <location>
        <begin position="16"/>
        <end position="103"/>
    </location>
</feature>
<proteinExistence type="predicted"/>
<gene>
    <name evidence="2" type="ORF">CATMQ487_40410</name>
</gene>
<dbReference type="InterPro" id="IPR016181">
    <property type="entry name" value="Acyl_CoA_acyltransferase"/>
</dbReference>
<name>A0ABN6PPC3_9BURK</name>
<dbReference type="RefSeq" id="WP_251970295.1">
    <property type="nucleotide sequence ID" value="NZ_AP025730.1"/>
</dbReference>